<dbReference type="InterPro" id="IPR014807">
    <property type="entry name" value="Coa1"/>
</dbReference>
<evidence type="ECO:0000313" key="2">
    <source>
        <dbReference type="EMBL" id="MDR6841958.1"/>
    </source>
</evidence>
<keyword evidence="1" id="KW-0472">Membrane</keyword>
<dbReference type="Pfam" id="PF08695">
    <property type="entry name" value="Coa1"/>
    <property type="match status" value="1"/>
</dbReference>
<keyword evidence="1" id="KW-0812">Transmembrane</keyword>
<proteinExistence type="predicted"/>
<protein>
    <recommendedName>
        <fullName evidence="4">Cytochrome oxidase complex assembly protein 1</fullName>
    </recommendedName>
</protein>
<reference evidence="2 3" key="1">
    <citation type="submission" date="2023-07" db="EMBL/GenBank/DDBJ databases">
        <title>Sorghum-associated microbial communities from plants grown in Nebraska, USA.</title>
        <authorList>
            <person name="Schachtman D."/>
        </authorList>
    </citation>
    <scope>NUCLEOTIDE SEQUENCE [LARGE SCALE GENOMIC DNA]</scope>
    <source>
        <strain evidence="2 3">BE107</strain>
    </source>
</reference>
<evidence type="ECO:0000313" key="3">
    <source>
        <dbReference type="Proteomes" id="UP001254759"/>
    </source>
</evidence>
<organism evidence="2 3">
    <name type="scientific">Pseudoxanthomonas sacheonensis</name>
    <dbReference type="NCBI Taxonomy" id="443615"/>
    <lineage>
        <taxon>Bacteria</taxon>
        <taxon>Pseudomonadati</taxon>
        <taxon>Pseudomonadota</taxon>
        <taxon>Gammaproteobacteria</taxon>
        <taxon>Lysobacterales</taxon>
        <taxon>Lysobacteraceae</taxon>
        <taxon>Pseudoxanthomonas</taxon>
    </lineage>
</organism>
<dbReference type="PANTHER" id="PTHR47148">
    <property type="entry name" value="CYTOCHROME C OXIDASE ASSEMBLY FACTOR 1 HOMOLOG"/>
    <property type="match status" value="1"/>
</dbReference>
<keyword evidence="1" id="KW-1133">Transmembrane helix</keyword>
<sequence length="147" mass="15906">MSAMPPPLPSTHPRGWWSRHWKWVVPLLGALMLALFAGVVLLFMSALFGMMKSSDAYQQALRQAKANPAVVQALGEPIEEGWLTMGNISVNGPSGEANLQIPISGPKGEGDIYLEATKSAGQWKYSTLLVRVDGSDRSIDLLSAQTQ</sequence>
<dbReference type="RefSeq" id="WP_310093229.1">
    <property type="nucleotide sequence ID" value="NZ_JAVDTT010000002.1"/>
</dbReference>
<accession>A0ABU1RT68</accession>
<dbReference type="Proteomes" id="UP001254759">
    <property type="component" value="Unassembled WGS sequence"/>
</dbReference>
<comment type="caution">
    <text evidence="2">The sequence shown here is derived from an EMBL/GenBank/DDBJ whole genome shotgun (WGS) entry which is preliminary data.</text>
</comment>
<evidence type="ECO:0008006" key="4">
    <source>
        <dbReference type="Google" id="ProtNLM"/>
    </source>
</evidence>
<name>A0ABU1RT68_9GAMM</name>
<gene>
    <name evidence="2" type="ORF">J2W94_002243</name>
</gene>
<dbReference type="EMBL" id="JAVDTT010000002">
    <property type="protein sequence ID" value="MDR6841958.1"/>
    <property type="molecule type" value="Genomic_DNA"/>
</dbReference>
<keyword evidence="3" id="KW-1185">Reference proteome</keyword>
<evidence type="ECO:0000256" key="1">
    <source>
        <dbReference type="SAM" id="Phobius"/>
    </source>
</evidence>
<dbReference type="PANTHER" id="PTHR47148:SF1">
    <property type="entry name" value="CYTOCHROME C OXIDASE ASSEMBLY FACTOR 1 HOMOLOG"/>
    <property type="match status" value="1"/>
</dbReference>
<feature type="transmembrane region" description="Helical" evidence="1">
    <location>
        <begin position="23"/>
        <end position="48"/>
    </location>
</feature>